<proteinExistence type="predicted"/>
<organism evidence="1 2">
    <name type="scientific">Chryseobacterium carnipullorum</name>
    <dbReference type="NCBI Taxonomy" id="1124835"/>
    <lineage>
        <taxon>Bacteria</taxon>
        <taxon>Pseudomonadati</taxon>
        <taxon>Bacteroidota</taxon>
        <taxon>Flavobacteriia</taxon>
        <taxon>Flavobacteriales</taxon>
        <taxon>Weeksellaceae</taxon>
        <taxon>Chryseobacterium group</taxon>
        <taxon>Chryseobacterium</taxon>
    </lineage>
</organism>
<dbReference type="EMBL" id="UFVQ01000003">
    <property type="protein sequence ID" value="STD11553.1"/>
    <property type="molecule type" value="Genomic_DNA"/>
</dbReference>
<name>A0A376EM66_CHRCU</name>
<dbReference type="AlphaFoldDB" id="A0A376EM66"/>
<protein>
    <submittedName>
        <fullName evidence="1">Uncharacterized protein</fullName>
    </submittedName>
</protein>
<accession>A0A376EM66</accession>
<evidence type="ECO:0000313" key="2">
    <source>
        <dbReference type="Proteomes" id="UP000255224"/>
    </source>
</evidence>
<evidence type="ECO:0000313" key="1">
    <source>
        <dbReference type="EMBL" id="STD11553.1"/>
    </source>
</evidence>
<gene>
    <name evidence="1" type="ORF">NCTC13533_05048</name>
</gene>
<dbReference type="Proteomes" id="UP000255224">
    <property type="component" value="Unassembled WGS sequence"/>
</dbReference>
<reference evidence="1 2" key="1">
    <citation type="submission" date="2018-06" db="EMBL/GenBank/DDBJ databases">
        <authorList>
            <consortium name="Pathogen Informatics"/>
            <person name="Doyle S."/>
        </authorList>
    </citation>
    <scope>NUCLEOTIDE SEQUENCE [LARGE SCALE GENOMIC DNA]</scope>
    <source>
        <strain evidence="1 2">NCTC13533</strain>
    </source>
</reference>
<dbReference type="RefSeq" id="WP_262511635.1">
    <property type="nucleotide sequence ID" value="NZ_CP033920.1"/>
</dbReference>
<sequence>MSTTDEIILLTDEFTGLEYSWKKVGAADSAVNNVLTKNIGN</sequence>